<keyword evidence="1" id="KW-0812">Transmembrane</keyword>
<dbReference type="AlphaFoldDB" id="A0A0B6YNX1"/>
<organism evidence="2">
    <name type="scientific">Arion vulgaris</name>
    <dbReference type="NCBI Taxonomy" id="1028688"/>
    <lineage>
        <taxon>Eukaryota</taxon>
        <taxon>Metazoa</taxon>
        <taxon>Spiralia</taxon>
        <taxon>Lophotrochozoa</taxon>
        <taxon>Mollusca</taxon>
        <taxon>Gastropoda</taxon>
        <taxon>Heterobranchia</taxon>
        <taxon>Euthyneura</taxon>
        <taxon>Panpulmonata</taxon>
        <taxon>Eupulmonata</taxon>
        <taxon>Stylommatophora</taxon>
        <taxon>Helicina</taxon>
        <taxon>Arionoidea</taxon>
        <taxon>Arionidae</taxon>
        <taxon>Arion</taxon>
    </lineage>
</organism>
<sequence length="56" mass="6452">MLSATRLMYVVRNEAHVCCLLHGSCLLSAMRLMSVVYYMAYVWEQRNVEAVAVQQL</sequence>
<proteinExistence type="predicted"/>
<keyword evidence="1" id="KW-1133">Transmembrane helix</keyword>
<accession>A0A0B6YNX1</accession>
<dbReference type="EMBL" id="HACG01010330">
    <property type="protein sequence ID" value="CEK57195.1"/>
    <property type="molecule type" value="Transcribed_RNA"/>
</dbReference>
<reference evidence="2" key="1">
    <citation type="submission" date="2014-12" db="EMBL/GenBank/DDBJ databases">
        <title>Insight into the proteome of Arion vulgaris.</title>
        <authorList>
            <person name="Aradska J."/>
            <person name="Bulat T."/>
            <person name="Smidak R."/>
            <person name="Sarate P."/>
            <person name="Gangsoo J."/>
            <person name="Sialana F."/>
            <person name="Bilban M."/>
            <person name="Lubec G."/>
        </authorList>
    </citation>
    <scope>NUCLEOTIDE SEQUENCE</scope>
    <source>
        <tissue evidence="2">Skin</tissue>
    </source>
</reference>
<keyword evidence="1" id="KW-0472">Membrane</keyword>
<protein>
    <submittedName>
        <fullName evidence="2">Uncharacterized protein</fullName>
    </submittedName>
</protein>
<gene>
    <name evidence="2" type="primary">ORF29524</name>
</gene>
<evidence type="ECO:0000313" key="2">
    <source>
        <dbReference type="EMBL" id="CEK57195.1"/>
    </source>
</evidence>
<evidence type="ECO:0000256" key="1">
    <source>
        <dbReference type="SAM" id="Phobius"/>
    </source>
</evidence>
<feature type="transmembrane region" description="Helical" evidence="1">
    <location>
        <begin position="20"/>
        <end position="40"/>
    </location>
</feature>
<name>A0A0B6YNX1_9EUPU</name>